<dbReference type="EMBL" id="RSFW01000029">
    <property type="protein sequence ID" value="RSD23045.1"/>
    <property type="molecule type" value="Genomic_DNA"/>
</dbReference>
<feature type="chain" id="PRO_5018687429" description="TolB domain-containing protein" evidence="1">
    <location>
        <begin position="22"/>
        <end position="407"/>
    </location>
</feature>
<organism evidence="2 3">
    <name type="scientific">Mesobacillus subterraneus</name>
    <dbReference type="NCBI Taxonomy" id="285983"/>
    <lineage>
        <taxon>Bacteria</taxon>
        <taxon>Bacillati</taxon>
        <taxon>Bacillota</taxon>
        <taxon>Bacilli</taxon>
        <taxon>Bacillales</taxon>
        <taxon>Bacillaceae</taxon>
        <taxon>Mesobacillus</taxon>
    </lineage>
</organism>
<dbReference type="SUPFAM" id="SSF82171">
    <property type="entry name" value="DPP6 N-terminal domain-like"/>
    <property type="match status" value="1"/>
</dbReference>
<evidence type="ECO:0000313" key="2">
    <source>
        <dbReference type="EMBL" id="RSD23045.1"/>
    </source>
</evidence>
<reference evidence="3" key="1">
    <citation type="submission" date="2018-12" db="EMBL/GenBank/DDBJ databases">
        <title>Bacillus chawlae sp. nov., Bacillus glennii sp. nov., and Bacillus saganii sp. nov. Isolated from the Vehicle Assembly Building at Kennedy Space Center where the Viking Spacecraft were Assembled.</title>
        <authorList>
            <person name="Seuylemezian A."/>
            <person name="Vaishampayan P."/>
        </authorList>
    </citation>
    <scope>NUCLEOTIDE SEQUENCE [LARGE SCALE GENOMIC DNA]</scope>
    <source>
        <strain evidence="3">DSM 13966</strain>
    </source>
</reference>
<protein>
    <recommendedName>
        <fullName evidence="4">TolB domain-containing protein</fullName>
    </recommendedName>
</protein>
<dbReference type="RefSeq" id="WP_125481958.1">
    <property type="nucleotide sequence ID" value="NZ_RSFW01000029.1"/>
</dbReference>
<evidence type="ECO:0008006" key="4">
    <source>
        <dbReference type="Google" id="ProtNLM"/>
    </source>
</evidence>
<proteinExistence type="predicted"/>
<accession>A0A3R9EWW7</accession>
<comment type="caution">
    <text evidence="2">The sequence shown here is derived from an EMBL/GenBank/DDBJ whole genome shotgun (WGS) entry which is preliminary data.</text>
</comment>
<gene>
    <name evidence="2" type="ORF">EJA10_20790</name>
</gene>
<evidence type="ECO:0000256" key="1">
    <source>
        <dbReference type="SAM" id="SignalP"/>
    </source>
</evidence>
<dbReference type="PANTHER" id="PTHR36842:SF1">
    <property type="entry name" value="PROTEIN TOLB"/>
    <property type="match status" value="1"/>
</dbReference>
<dbReference type="InterPro" id="IPR011042">
    <property type="entry name" value="6-blade_b-propeller_TolB-like"/>
</dbReference>
<name>A0A3R9EWW7_9BACI</name>
<dbReference type="AlphaFoldDB" id="A0A3R9EWW7"/>
<dbReference type="Gene3D" id="2.120.10.30">
    <property type="entry name" value="TolB, C-terminal domain"/>
    <property type="match status" value="1"/>
</dbReference>
<dbReference type="PANTHER" id="PTHR36842">
    <property type="entry name" value="PROTEIN TOLB HOMOLOG"/>
    <property type="match status" value="1"/>
</dbReference>
<feature type="signal peptide" evidence="1">
    <location>
        <begin position="1"/>
        <end position="21"/>
    </location>
</feature>
<dbReference type="OrthoDB" id="9774911at2"/>
<dbReference type="Proteomes" id="UP000279911">
    <property type="component" value="Unassembled WGS sequence"/>
</dbReference>
<sequence length="407" mass="45867">MYKLFLLTILFLQLVTPSVEAAAKAAFLRDGNIWTLIDQKEQQITDSGNAFAKPQWSPDGKRLMYQLQTPSEFEQNELQVEVWTYHVDTGEKKKIFYDGYSPTWSPKEDLIAFNAKGILNISDTQQFYNVATGVNSYVWLPDGSGFLLSSSGVLRPDGWTSAILFKKKVAKPFEDVVLFGGSKEFLTLPKELGISNNKIPAIYAGDFEYSPSGKWISFTVSPTASLSMDSNMLCVISDEGSRFEVLDEVIFEVGKPKWAPSEDTLAFIAGGGRIVFGFKNKDLKVKEMPANGTYTPEKYADVDFDWVSNRSIVTSRIEEKEWSNDFANHPLPSLTFINIDTKEQRQITNSPEGFGDYQPQYVKSIDKIIWLRGKSITDENRTLWSANPDGSSAQKWIDNVDAIVFYD</sequence>
<keyword evidence="1" id="KW-0732">Signal</keyword>
<evidence type="ECO:0000313" key="3">
    <source>
        <dbReference type="Proteomes" id="UP000279911"/>
    </source>
</evidence>